<evidence type="ECO:0000313" key="14">
    <source>
        <dbReference type="EMBL" id="PIV42058.1"/>
    </source>
</evidence>
<dbReference type="UniPathway" id="UPA00193"/>
<comment type="caution">
    <text evidence="14">The sequence shown here is derived from an EMBL/GenBank/DDBJ whole genome shotgun (WGS) entry which is preliminary data.</text>
</comment>
<keyword evidence="10 11" id="KW-0511">Multifunctional enzyme</keyword>
<evidence type="ECO:0000256" key="3">
    <source>
        <dbReference type="ARBA" id="ARBA00022563"/>
    </source>
</evidence>
<evidence type="ECO:0000256" key="10">
    <source>
        <dbReference type="ARBA" id="ARBA00023268"/>
    </source>
</evidence>
<dbReference type="Proteomes" id="UP000230304">
    <property type="component" value="Unassembled WGS sequence"/>
</dbReference>
<evidence type="ECO:0000256" key="6">
    <source>
        <dbReference type="ARBA" id="ARBA00022857"/>
    </source>
</evidence>
<keyword evidence="6 11" id="KW-0521">NADP</keyword>
<feature type="domain" description="Tetrahydrofolate dehydrogenase/cyclohydrolase catalytic" evidence="12">
    <location>
        <begin position="5"/>
        <end position="115"/>
    </location>
</feature>
<dbReference type="InterPro" id="IPR000672">
    <property type="entry name" value="THF_DH/CycHdrlase"/>
</dbReference>
<comment type="catalytic activity">
    <reaction evidence="11">
        <text>(6R)-5,10-methylene-5,6,7,8-tetrahydrofolate + NADP(+) = (6R)-5,10-methenyltetrahydrofolate + NADPH</text>
        <dbReference type="Rhea" id="RHEA:22812"/>
        <dbReference type="ChEBI" id="CHEBI:15636"/>
        <dbReference type="ChEBI" id="CHEBI:57455"/>
        <dbReference type="ChEBI" id="CHEBI:57783"/>
        <dbReference type="ChEBI" id="CHEBI:58349"/>
        <dbReference type="EC" id="1.5.1.5"/>
    </reaction>
</comment>
<evidence type="ECO:0000256" key="5">
    <source>
        <dbReference type="ARBA" id="ARBA00022801"/>
    </source>
</evidence>
<accession>A0A2M7D7E2</accession>
<dbReference type="InterPro" id="IPR020867">
    <property type="entry name" value="THF_DH/CycHdrlase_CS"/>
</dbReference>
<gene>
    <name evidence="11" type="primary">folD</name>
    <name evidence="14" type="ORF">COS26_02645</name>
</gene>
<evidence type="ECO:0000259" key="13">
    <source>
        <dbReference type="Pfam" id="PF02882"/>
    </source>
</evidence>
<dbReference type="SUPFAM" id="SSF51735">
    <property type="entry name" value="NAD(P)-binding Rossmann-fold domains"/>
    <property type="match status" value="1"/>
</dbReference>
<keyword evidence="5 11" id="KW-0378">Hydrolase</keyword>
<dbReference type="PRINTS" id="PR00085">
    <property type="entry name" value="THFDHDRGNASE"/>
</dbReference>
<dbReference type="Gene3D" id="3.40.50.720">
    <property type="entry name" value="NAD(P)-binding Rossmann-like Domain"/>
    <property type="match status" value="1"/>
</dbReference>
<dbReference type="InterPro" id="IPR046346">
    <property type="entry name" value="Aminoacid_DH-like_N_sf"/>
</dbReference>
<dbReference type="HAMAP" id="MF_01576">
    <property type="entry name" value="THF_DHG_CYH"/>
    <property type="match status" value="1"/>
</dbReference>
<dbReference type="EC" id="3.5.4.9" evidence="11"/>
<evidence type="ECO:0000256" key="1">
    <source>
        <dbReference type="ARBA" id="ARBA00004777"/>
    </source>
</evidence>
<keyword evidence="4 11" id="KW-0658">Purine biosynthesis</keyword>
<dbReference type="GO" id="GO:0000105">
    <property type="term" value="P:L-histidine biosynthetic process"/>
    <property type="evidence" value="ECO:0007669"/>
    <property type="project" value="UniProtKB-KW"/>
</dbReference>
<sequence>MVIFNGKKIADKILSDLKKKTDRLKVRPKLAVILAGEDKSSELFIRNKKRAAREIGIEVLLYKFKEDVPEKEIIRKIKSLNDDKSVQGIIVQLPLPKGFSPEKIVGAVSPLKDVDGFGKKSSFSSPFISALLIALKNSTKDIKGKKILALVNSDIFGNRLRFFLKKEDIRAECVLRKNFSPNKINKADVVITVLGTPNFIKGNIIKRGVILIDGGITVTRNKKTVGDVDRKSVSGKAAFLTPVPGGTGPLTVALLLKNVYLAANKHG</sequence>
<comment type="caution">
    <text evidence="11">Lacks conserved residue(s) required for the propagation of feature annotation.</text>
</comment>
<dbReference type="FunFam" id="3.40.50.10860:FF:000005">
    <property type="entry name" value="C-1-tetrahydrofolate synthase, cytoplasmic, putative"/>
    <property type="match status" value="1"/>
</dbReference>
<comment type="pathway">
    <text evidence="1 11">One-carbon metabolism; tetrahydrofolate interconversion.</text>
</comment>
<keyword evidence="11" id="KW-0028">Amino-acid biosynthesis</keyword>
<keyword evidence="3 11" id="KW-0554">One-carbon metabolism</keyword>
<dbReference type="GO" id="GO:0009086">
    <property type="term" value="P:methionine biosynthetic process"/>
    <property type="evidence" value="ECO:0007669"/>
    <property type="project" value="UniProtKB-KW"/>
</dbReference>
<dbReference type="InterPro" id="IPR020630">
    <property type="entry name" value="THF_DH/CycHdrlase_cat_dom"/>
</dbReference>
<keyword evidence="7 11" id="KW-0560">Oxidoreductase</keyword>
<dbReference type="PROSITE" id="PS00766">
    <property type="entry name" value="THF_DHG_CYH_1"/>
    <property type="match status" value="1"/>
</dbReference>
<dbReference type="AlphaFoldDB" id="A0A2M7D7E2"/>
<evidence type="ECO:0000256" key="8">
    <source>
        <dbReference type="ARBA" id="ARBA00023102"/>
    </source>
</evidence>
<comment type="function">
    <text evidence="11">Catalyzes the oxidation of 5,10-methylenetetrahydrofolate to 5,10-methenyltetrahydrofolate and then the hydrolysis of 5,10-methenyltetrahydrofolate to 10-formyltetrahydrofolate.</text>
</comment>
<dbReference type="Gene3D" id="3.40.50.10860">
    <property type="entry name" value="Leucine Dehydrogenase, chain A, domain 1"/>
    <property type="match status" value="1"/>
</dbReference>
<dbReference type="GO" id="GO:0004477">
    <property type="term" value="F:methenyltetrahydrofolate cyclohydrolase activity"/>
    <property type="evidence" value="ECO:0007669"/>
    <property type="project" value="UniProtKB-UniRule"/>
</dbReference>
<comment type="catalytic activity">
    <reaction evidence="11">
        <text>(6R)-5,10-methenyltetrahydrofolate + H2O = (6R)-10-formyltetrahydrofolate + H(+)</text>
        <dbReference type="Rhea" id="RHEA:23700"/>
        <dbReference type="ChEBI" id="CHEBI:15377"/>
        <dbReference type="ChEBI" id="CHEBI:15378"/>
        <dbReference type="ChEBI" id="CHEBI:57455"/>
        <dbReference type="ChEBI" id="CHEBI:195366"/>
        <dbReference type="EC" id="3.5.4.9"/>
    </reaction>
</comment>
<proteinExistence type="inferred from homology"/>
<dbReference type="GO" id="GO:0035999">
    <property type="term" value="P:tetrahydrofolate interconversion"/>
    <property type="evidence" value="ECO:0007669"/>
    <property type="project" value="UniProtKB-UniRule"/>
</dbReference>
<dbReference type="Pfam" id="PF00763">
    <property type="entry name" value="THF_DHG_CYH"/>
    <property type="match status" value="1"/>
</dbReference>
<dbReference type="Pfam" id="PF02882">
    <property type="entry name" value="THF_DHG_CYH_C"/>
    <property type="match status" value="1"/>
</dbReference>
<evidence type="ECO:0000259" key="12">
    <source>
        <dbReference type="Pfam" id="PF00763"/>
    </source>
</evidence>
<dbReference type="PANTHER" id="PTHR48099">
    <property type="entry name" value="C-1-TETRAHYDROFOLATE SYNTHASE, CYTOPLASMIC-RELATED"/>
    <property type="match status" value="1"/>
</dbReference>
<evidence type="ECO:0000256" key="9">
    <source>
        <dbReference type="ARBA" id="ARBA00023167"/>
    </source>
</evidence>
<dbReference type="PANTHER" id="PTHR48099:SF5">
    <property type="entry name" value="C-1-TETRAHYDROFOLATE SYNTHASE, CYTOPLASMIC"/>
    <property type="match status" value="1"/>
</dbReference>
<evidence type="ECO:0000256" key="4">
    <source>
        <dbReference type="ARBA" id="ARBA00022755"/>
    </source>
</evidence>
<dbReference type="InterPro" id="IPR020631">
    <property type="entry name" value="THF_DH/CycHdrlase_NAD-bd_dom"/>
</dbReference>
<dbReference type="SUPFAM" id="SSF53223">
    <property type="entry name" value="Aminoacid dehydrogenase-like, N-terminal domain"/>
    <property type="match status" value="1"/>
</dbReference>
<dbReference type="GO" id="GO:0004488">
    <property type="term" value="F:methylenetetrahydrofolate dehydrogenase (NADP+) activity"/>
    <property type="evidence" value="ECO:0007669"/>
    <property type="project" value="UniProtKB-UniRule"/>
</dbReference>
<evidence type="ECO:0000256" key="7">
    <source>
        <dbReference type="ARBA" id="ARBA00023002"/>
    </source>
</evidence>
<comment type="similarity">
    <text evidence="11">Belongs to the tetrahydrofolate dehydrogenase/cyclohydrolase family.</text>
</comment>
<dbReference type="InterPro" id="IPR036291">
    <property type="entry name" value="NAD(P)-bd_dom_sf"/>
</dbReference>
<dbReference type="GO" id="GO:0005829">
    <property type="term" value="C:cytosol"/>
    <property type="evidence" value="ECO:0007669"/>
    <property type="project" value="TreeGrafter"/>
</dbReference>
<evidence type="ECO:0000256" key="11">
    <source>
        <dbReference type="HAMAP-Rule" id="MF_01576"/>
    </source>
</evidence>
<dbReference type="EMBL" id="PEUA01000059">
    <property type="protein sequence ID" value="PIV42058.1"/>
    <property type="molecule type" value="Genomic_DNA"/>
</dbReference>
<evidence type="ECO:0000313" key="15">
    <source>
        <dbReference type="Proteomes" id="UP000230304"/>
    </source>
</evidence>
<organism evidence="14 15">
    <name type="scientific">Candidatus Nealsonbacteria bacterium CG02_land_8_20_14_3_00_40_11</name>
    <dbReference type="NCBI Taxonomy" id="1974700"/>
    <lineage>
        <taxon>Bacteria</taxon>
        <taxon>Candidatus Nealsoniibacteriota</taxon>
    </lineage>
</organism>
<dbReference type="GO" id="GO:0006164">
    <property type="term" value="P:purine nucleotide biosynthetic process"/>
    <property type="evidence" value="ECO:0007669"/>
    <property type="project" value="UniProtKB-KW"/>
</dbReference>
<keyword evidence="9 11" id="KW-0486">Methionine biosynthesis</keyword>
<reference evidence="15" key="1">
    <citation type="submission" date="2017-09" db="EMBL/GenBank/DDBJ databases">
        <title>Depth-based differentiation of microbial function through sediment-hosted aquifers and enrichment of novel symbionts in the deep terrestrial subsurface.</title>
        <authorList>
            <person name="Probst A.J."/>
            <person name="Ladd B."/>
            <person name="Jarett J.K."/>
            <person name="Geller-Mcgrath D.E."/>
            <person name="Sieber C.M.K."/>
            <person name="Emerson J.B."/>
            <person name="Anantharaman K."/>
            <person name="Thomas B.C."/>
            <person name="Malmstrom R."/>
            <person name="Stieglmeier M."/>
            <person name="Klingl A."/>
            <person name="Woyke T."/>
            <person name="Ryan C.M."/>
            <person name="Banfield J.F."/>
        </authorList>
    </citation>
    <scope>NUCLEOTIDE SEQUENCE [LARGE SCALE GENOMIC DNA]</scope>
</reference>
<feature type="binding site" evidence="11">
    <location>
        <position position="216"/>
    </location>
    <ligand>
        <name>NADP(+)</name>
        <dbReference type="ChEBI" id="CHEBI:58349"/>
    </ligand>
</feature>
<protein>
    <recommendedName>
        <fullName evidence="11">Bifunctional protein FolD</fullName>
    </recommendedName>
    <domain>
        <recommendedName>
            <fullName evidence="11">Methylenetetrahydrofolate dehydrogenase</fullName>
            <ecNumber evidence="11">1.5.1.5</ecNumber>
        </recommendedName>
    </domain>
    <domain>
        <recommendedName>
            <fullName evidence="11">Methenyltetrahydrofolate cyclohydrolase</fullName>
            <ecNumber evidence="11">3.5.4.9</ecNumber>
        </recommendedName>
    </domain>
</protein>
<dbReference type="EC" id="1.5.1.5" evidence="11"/>
<name>A0A2M7D7E2_9BACT</name>
<comment type="subunit">
    <text evidence="2 11">Homodimer.</text>
</comment>
<feature type="domain" description="Tetrahydrofolate dehydrogenase/cyclohydrolase NAD(P)-binding" evidence="13">
    <location>
        <begin position="134"/>
        <end position="266"/>
    </location>
</feature>
<evidence type="ECO:0000256" key="2">
    <source>
        <dbReference type="ARBA" id="ARBA00011738"/>
    </source>
</evidence>
<keyword evidence="8 11" id="KW-0368">Histidine biosynthesis</keyword>